<dbReference type="EMBL" id="JAINVB010000001">
    <property type="protein sequence ID" value="MCK0086628.1"/>
    <property type="molecule type" value="Genomic_DNA"/>
</dbReference>
<dbReference type="CDD" id="cd13520">
    <property type="entry name" value="PBP2_TAXI_TRAP"/>
    <property type="match status" value="1"/>
</dbReference>
<dbReference type="GeneID" id="57970189"/>
<dbReference type="PANTHER" id="PTHR42941:SF1">
    <property type="entry name" value="SLL1037 PROTEIN"/>
    <property type="match status" value="1"/>
</dbReference>
<accession>A0AAW5F234</accession>
<name>A0AAW5F234_CLOSY</name>
<protein>
    <submittedName>
        <fullName evidence="2">TAXI family TRAP transporter solute-binding subunit</fullName>
    </submittedName>
</protein>
<keyword evidence="1" id="KW-0732">Signal</keyword>
<feature type="signal peptide" evidence="1">
    <location>
        <begin position="1"/>
        <end position="20"/>
    </location>
</feature>
<organism evidence="2 3">
    <name type="scientific">Clostridium symbiosum</name>
    <name type="common">Bacteroides symbiosus</name>
    <dbReference type="NCBI Taxonomy" id="1512"/>
    <lineage>
        <taxon>Bacteria</taxon>
        <taxon>Bacillati</taxon>
        <taxon>Bacillota</taxon>
        <taxon>Clostridia</taxon>
        <taxon>Lachnospirales</taxon>
        <taxon>Lachnospiraceae</taxon>
        <taxon>Otoolea</taxon>
    </lineage>
</organism>
<dbReference type="Proteomes" id="UP001203136">
    <property type="component" value="Unassembled WGS sequence"/>
</dbReference>
<reference evidence="2" key="1">
    <citation type="journal article" date="2022" name="Cell Host Microbe">
        <title>Colonization of the live biotherapeutic product VE303 and modulation of the microbiota and metabolites in healthy volunteers.</title>
        <authorList>
            <person name="Dsouza M."/>
            <person name="Menon R."/>
            <person name="Crossette E."/>
            <person name="Bhattarai S.K."/>
            <person name="Schneider J."/>
            <person name="Kim Y.G."/>
            <person name="Reddy S."/>
            <person name="Caballero S."/>
            <person name="Felix C."/>
            <person name="Cornacchione L."/>
            <person name="Hendrickson J."/>
            <person name="Watson A.R."/>
            <person name="Minot S.S."/>
            <person name="Greenfield N."/>
            <person name="Schopf L."/>
            <person name="Szabady R."/>
            <person name="Patarroyo J."/>
            <person name="Smith W."/>
            <person name="Harrison P."/>
            <person name="Kuijper E.J."/>
            <person name="Kelly C.P."/>
            <person name="Olle B."/>
            <person name="Bobilev D."/>
            <person name="Silber J.L."/>
            <person name="Bucci V."/>
            <person name="Roberts B."/>
            <person name="Faith J."/>
            <person name="Norman J.M."/>
        </authorList>
    </citation>
    <scope>NUCLEOTIDE SEQUENCE</scope>
    <source>
        <strain evidence="2">VE303-04</strain>
    </source>
</reference>
<evidence type="ECO:0000256" key="1">
    <source>
        <dbReference type="SAM" id="SignalP"/>
    </source>
</evidence>
<proteinExistence type="predicted"/>
<dbReference type="SUPFAM" id="SSF53850">
    <property type="entry name" value="Periplasmic binding protein-like II"/>
    <property type="match status" value="1"/>
</dbReference>
<evidence type="ECO:0000313" key="3">
    <source>
        <dbReference type="Proteomes" id="UP001203136"/>
    </source>
</evidence>
<dbReference type="Gene3D" id="3.40.190.10">
    <property type="entry name" value="Periplasmic binding protein-like II"/>
    <property type="match status" value="2"/>
</dbReference>
<sequence length="342" mass="36122">MKKVYLKAFLLAALTGFACTACSCSSNTSDNPALTEKVENLPEVSTGLTVLTIGTADSGGTMYPVGNALAKVISEHDSNIKVNLSASNGSFTNVEWITGGQIDMGLVSGDVAWSAYYGTDDFADKPIKSLRAIGAIYTSVSNWMAPESAGLTYVHDLNGKSAAIGPQGSTTDLSARIAIDVVGLGSSTTLVNSGLGSGSVAVREGKLDAVHGFAGVPISGLTELAESVPCRLLKYTPAELKKILSKNSFYYKTTIPAGTYPGQSEDIDSFGIKCLLCVDENMDEELVYRITKILDESIPQLAASHESLSSLTQKGFICNELAVPLHKGAERYYLEKGYLDGQ</sequence>
<dbReference type="AlphaFoldDB" id="A0AAW5F234"/>
<dbReference type="PROSITE" id="PS51257">
    <property type="entry name" value="PROKAR_LIPOPROTEIN"/>
    <property type="match status" value="1"/>
</dbReference>
<gene>
    <name evidence="2" type="ORF">K5I21_12230</name>
</gene>
<dbReference type="NCBIfam" id="TIGR02122">
    <property type="entry name" value="TRAP_TAXI"/>
    <property type="match status" value="1"/>
</dbReference>
<comment type="caution">
    <text evidence="2">The sequence shown here is derived from an EMBL/GenBank/DDBJ whole genome shotgun (WGS) entry which is preliminary data.</text>
</comment>
<dbReference type="Pfam" id="PF16868">
    <property type="entry name" value="NMT1_3"/>
    <property type="match status" value="1"/>
</dbReference>
<feature type="chain" id="PRO_5043352523" evidence="1">
    <location>
        <begin position="21"/>
        <end position="342"/>
    </location>
</feature>
<dbReference type="RefSeq" id="WP_009296128.1">
    <property type="nucleotide sequence ID" value="NZ_CABHNX010000146.1"/>
</dbReference>
<evidence type="ECO:0000313" key="2">
    <source>
        <dbReference type="EMBL" id="MCK0086628.1"/>
    </source>
</evidence>
<dbReference type="InterPro" id="IPR011852">
    <property type="entry name" value="TRAP_TAXI"/>
</dbReference>
<dbReference type="PANTHER" id="PTHR42941">
    <property type="entry name" value="SLL1037 PROTEIN"/>
    <property type="match status" value="1"/>
</dbReference>